<dbReference type="STRING" id="28042.GU90_05480"/>
<dbReference type="eggNOG" id="COG1463">
    <property type="taxonomic scope" value="Bacteria"/>
</dbReference>
<dbReference type="InterPro" id="IPR024516">
    <property type="entry name" value="Mce_C"/>
</dbReference>
<dbReference type="AlphaFoldDB" id="A0A073B0U7"/>
<dbReference type="Pfam" id="PF11887">
    <property type="entry name" value="Mce4_CUP1"/>
    <property type="match status" value="1"/>
</dbReference>
<dbReference type="RefSeq" id="WP_029719115.1">
    <property type="nucleotide sequence ID" value="NZ_JAJUIW010000044.1"/>
</dbReference>
<feature type="domain" description="Mammalian cell entry C-terminal" evidence="3">
    <location>
        <begin position="121"/>
        <end position="281"/>
    </location>
</feature>
<evidence type="ECO:0000313" key="4">
    <source>
        <dbReference type="EMBL" id="KEI45235.1"/>
    </source>
</evidence>
<dbReference type="OrthoDB" id="4741753at2"/>
<dbReference type="EMBL" id="JNVU01000014">
    <property type="protein sequence ID" value="KEI45235.1"/>
    <property type="molecule type" value="Genomic_DNA"/>
</dbReference>
<dbReference type="Proteomes" id="UP000031419">
    <property type="component" value="Unassembled WGS sequence"/>
</dbReference>
<protein>
    <submittedName>
        <fullName evidence="4">ABC transporter substrate-binding protein</fullName>
    </submittedName>
</protein>
<dbReference type="InterPro" id="IPR003399">
    <property type="entry name" value="Mce/MlaD"/>
</dbReference>
<accession>A0A073B0U7</accession>
<feature type="domain" description="Mce/MlaD" evidence="2">
    <location>
        <begin position="38"/>
        <end position="114"/>
    </location>
</feature>
<evidence type="ECO:0000313" key="5">
    <source>
        <dbReference type="Proteomes" id="UP000031419"/>
    </source>
</evidence>
<proteinExistence type="predicted"/>
<dbReference type="InterPro" id="IPR052336">
    <property type="entry name" value="MlaD_Phospholipid_Transporter"/>
</dbReference>
<name>A0A073B0U7_9PSEU</name>
<evidence type="ECO:0000259" key="2">
    <source>
        <dbReference type="Pfam" id="PF02470"/>
    </source>
</evidence>
<evidence type="ECO:0000259" key="3">
    <source>
        <dbReference type="Pfam" id="PF11887"/>
    </source>
</evidence>
<dbReference type="InterPro" id="IPR005693">
    <property type="entry name" value="Mce"/>
</dbReference>
<dbReference type="NCBIfam" id="TIGR00996">
    <property type="entry name" value="Mtu_fam_mce"/>
    <property type="match status" value="1"/>
</dbReference>
<dbReference type="PANTHER" id="PTHR33371">
    <property type="entry name" value="INTERMEMBRANE PHOSPHOLIPID TRANSPORT SYSTEM BINDING PROTEIN MLAD-RELATED"/>
    <property type="match status" value="1"/>
</dbReference>
<comment type="caution">
    <text evidence="4">The sequence shown here is derived from an EMBL/GenBank/DDBJ whole genome shotgun (WGS) entry which is preliminary data.</text>
</comment>
<sequence>MLSRKVRVQIIAFVLIALVGVSYVGASYAGLDRLFTSRGYVVTLQLPDTGGIFENAEVTYRGVPVGRVGTLELTKTGVEVPLAIEPGAPPIPADVEAVVTNRSAVGEQYVDLRPKRDDGPYLADGSVIREDQARTPLPVETLMVNLDSFVNSVPEDSLRTVVSELGTAFRDNGGHLQNILDTTQEFTAEAQRHLPQTVQLLEDGKTVLATQNEQSSAIRSFSQDLRLLSEQLQKSDGDLRAIIERAPATAQQLSGLLEDNPQLGVLLANLTSTTQLVRTRVDGVEQLMTLYPAVVTAANTVIPGDGTAHFGLVLNLFDPLPCTAGYEGTQRRTGIDTDPVPLNTEAHCAEPPGSDTSVRGAQNAPGMR</sequence>
<evidence type="ECO:0000256" key="1">
    <source>
        <dbReference type="SAM" id="MobiDB-lite"/>
    </source>
</evidence>
<dbReference type="Pfam" id="PF02470">
    <property type="entry name" value="MlaD"/>
    <property type="match status" value="1"/>
</dbReference>
<gene>
    <name evidence="4" type="ORF">GU90_05480</name>
</gene>
<keyword evidence="5" id="KW-1185">Reference proteome</keyword>
<organism evidence="4 5">
    <name type="scientific">Saccharopolyspora rectivirgula</name>
    <dbReference type="NCBI Taxonomy" id="28042"/>
    <lineage>
        <taxon>Bacteria</taxon>
        <taxon>Bacillati</taxon>
        <taxon>Actinomycetota</taxon>
        <taxon>Actinomycetes</taxon>
        <taxon>Pseudonocardiales</taxon>
        <taxon>Pseudonocardiaceae</taxon>
        <taxon>Saccharopolyspora</taxon>
    </lineage>
</organism>
<reference evidence="4 5" key="1">
    <citation type="submission" date="2014-06" db="EMBL/GenBank/DDBJ databases">
        <title>Saccharopolyspora rectivirgula DSM-43113 Genome sequencing.</title>
        <authorList>
            <person name="Barrera C."/>
            <person name="Millon L."/>
            <person name="Rognon B."/>
            <person name="Zaugg C."/>
            <person name="Monod M."/>
        </authorList>
    </citation>
    <scope>NUCLEOTIDE SEQUENCE [LARGE SCALE GENOMIC DNA]</scope>
    <source>
        <strain evidence="4 5">DSM 43113</strain>
    </source>
</reference>
<dbReference type="PANTHER" id="PTHR33371:SF16">
    <property type="entry name" value="MCE-FAMILY PROTEIN MCE3F"/>
    <property type="match status" value="1"/>
</dbReference>
<dbReference type="GO" id="GO:0005576">
    <property type="term" value="C:extracellular region"/>
    <property type="evidence" value="ECO:0007669"/>
    <property type="project" value="TreeGrafter"/>
</dbReference>
<feature type="region of interest" description="Disordered" evidence="1">
    <location>
        <begin position="328"/>
        <end position="368"/>
    </location>
</feature>